<keyword evidence="2" id="KW-1185">Reference proteome</keyword>
<reference evidence="1" key="3">
    <citation type="submission" date="2025-09" db="UniProtKB">
        <authorList>
            <consortium name="Ensembl"/>
        </authorList>
    </citation>
    <scope>IDENTIFICATION</scope>
</reference>
<accession>A0A665V206</accession>
<organism evidence="1 2">
    <name type="scientific">Echeneis naucrates</name>
    <name type="common">Live sharksucker</name>
    <dbReference type="NCBI Taxonomy" id="173247"/>
    <lineage>
        <taxon>Eukaryota</taxon>
        <taxon>Metazoa</taxon>
        <taxon>Chordata</taxon>
        <taxon>Craniata</taxon>
        <taxon>Vertebrata</taxon>
        <taxon>Euteleostomi</taxon>
        <taxon>Actinopterygii</taxon>
        <taxon>Neopterygii</taxon>
        <taxon>Teleostei</taxon>
        <taxon>Neoteleostei</taxon>
        <taxon>Acanthomorphata</taxon>
        <taxon>Carangaria</taxon>
        <taxon>Carangiformes</taxon>
        <taxon>Echeneidae</taxon>
        <taxon>Echeneis</taxon>
    </lineage>
</organism>
<evidence type="ECO:0000313" key="2">
    <source>
        <dbReference type="Proteomes" id="UP000472264"/>
    </source>
</evidence>
<proteinExistence type="predicted"/>
<dbReference type="InParanoid" id="A0A665V206"/>
<protein>
    <submittedName>
        <fullName evidence="1">Uncharacterized protein</fullName>
    </submittedName>
</protein>
<reference evidence="1" key="2">
    <citation type="submission" date="2025-08" db="UniProtKB">
        <authorList>
            <consortium name="Ensembl"/>
        </authorList>
    </citation>
    <scope>IDENTIFICATION</scope>
</reference>
<dbReference type="Ensembl" id="ENSENLT00000026426.1">
    <property type="protein sequence ID" value="ENSENLP00000025619.1"/>
    <property type="gene ID" value="ENSENLG00000011545.1"/>
</dbReference>
<dbReference type="OMA" id="HFIRWRA"/>
<name>A0A665V206_ECHNA</name>
<dbReference type="Proteomes" id="UP000472264">
    <property type="component" value="Chromosome 7"/>
</dbReference>
<reference evidence="1" key="1">
    <citation type="submission" date="2021-04" db="EMBL/GenBank/DDBJ databases">
        <authorList>
            <consortium name="Wellcome Sanger Institute Data Sharing"/>
        </authorList>
    </citation>
    <scope>NUCLEOTIDE SEQUENCE [LARGE SCALE GENOMIC DNA]</scope>
</reference>
<evidence type="ECO:0000313" key="1">
    <source>
        <dbReference type="Ensembl" id="ENSENLP00000025619.1"/>
    </source>
</evidence>
<dbReference type="AlphaFoldDB" id="A0A665V206"/>
<sequence length="199" mass="20971">MSPSPAPRDHTCDPGGLFWSQGGCLSRDQGQIAGTESGVMEMTEVEYTHLQHLIQAQLEAQAVSPAGPDVRAPPAAVMVKEATGSTMSPFTTTQAIDLSTSADEHCLAMAGEKTPAPYGEVPGFVLARIRCASTPTESPYSNRTSTEERSGSAARVCLEKRFNTVAAAVPKQSDIQSAVLSRVFSTLSPICVVRCGGQK</sequence>